<evidence type="ECO:0000313" key="4">
    <source>
        <dbReference type="Proteomes" id="UP000295554"/>
    </source>
</evidence>
<dbReference type="AlphaFoldDB" id="A0A4R5LVV5"/>
<proteinExistence type="predicted"/>
<keyword evidence="2" id="KW-0732">Signal</keyword>
<dbReference type="RefSeq" id="WP_133210118.1">
    <property type="nucleotide sequence ID" value="NZ_SMSE01000001.1"/>
</dbReference>
<keyword evidence="4" id="KW-1185">Reference proteome</keyword>
<dbReference type="OrthoDB" id="5880116at2"/>
<protein>
    <submittedName>
        <fullName evidence="3">DUF3450 domain-containing protein</fullName>
    </submittedName>
</protein>
<sequence length="261" mass="28989">MTMHRLKNALVVALVSAGTLVGAAVAVQASTLDSILAVGEAKNDAARKSQAKIDRLADETRDLLNDYKTVNKQIDGLKVYNARLQRQIDNQMKRVGEIDQSISQVTIIQRQMTPLVIRMIDGLEQFVALDVPFEKDERMERVEFLRSNIDRADVSVAEKFRGVLEAYNIELQYGRGIDTYRGTIDMNGSSRDVDFLRIGRIALLYQTTDGAMSGAWDASNNAWVDLPAGEYDASIRKGIRIAKKQATIELLNMPVSAPEAN</sequence>
<accession>A0A4R5LVV5</accession>
<feature type="signal peptide" evidence="2">
    <location>
        <begin position="1"/>
        <end position="23"/>
    </location>
</feature>
<evidence type="ECO:0000256" key="1">
    <source>
        <dbReference type="SAM" id="Coils"/>
    </source>
</evidence>
<gene>
    <name evidence="3" type="ORF">E2F43_04785</name>
</gene>
<evidence type="ECO:0000313" key="3">
    <source>
        <dbReference type="EMBL" id="TDG15550.1"/>
    </source>
</evidence>
<dbReference type="InterPro" id="IPR016866">
    <property type="entry name" value="UCP028069"/>
</dbReference>
<name>A0A4R5LVV5_9GAMM</name>
<dbReference type="EMBL" id="SMSE01000001">
    <property type="protein sequence ID" value="TDG15550.1"/>
    <property type="molecule type" value="Genomic_DNA"/>
</dbReference>
<dbReference type="Proteomes" id="UP000295554">
    <property type="component" value="Unassembled WGS sequence"/>
</dbReference>
<reference evidence="3 4" key="1">
    <citation type="submission" date="2019-03" db="EMBL/GenBank/DDBJ databases">
        <title>Seongchinamella monodicae gen. nov., sp. nov., a novel member of the Gammaproteobacteria isolated from a tidal mudflat of beach.</title>
        <authorList>
            <person name="Yang H.G."/>
            <person name="Kang J.W."/>
            <person name="Lee S.D."/>
        </authorList>
    </citation>
    <scope>NUCLEOTIDE SEQUENCE [LARGE SCALE GENOMIC DNA]</scope>
    <source>
        <strain evidence="3 4">GH4-78</strain>
    </source>
</reference>
<comment type="caution">
    <text evidence="3">The sequence shown here is derived from an EMBL/GenBank/DDBJ whole genome shotgun (WGS) entry which is preliminary data.</text>
</comment>
<keyword evidence="1" id="KW-0175">Coiled coil</keyword>
<feature type="chain" id="PRO_5020583139" evidence="2">
    <location>
        <begin position="24"/>
        <end position="261"/>
    </location>
</feature>
<organism evidence="3 4">
    <name type="scientific">Seongchinamella unica</name>
    <dbReference type="NCBI Taxonomy" id="2547392"/>
    <lineage>
        <taxon>Bacteria</taxon>
        <taxon>Pseudomonadati</taxon>
        <taxon>Pseudomonadota</taxon>
        <taxon>Gammaproteobacteria</taxon>
        <taxon>Cellvibrionales</taxon>
        <taxon>Halieaceae</taxon>
        <taxon>Seongchinamella</taxon>
    </lineage>
</organism>
<dbReference type="Pfam" id="PF11932">
    <property type="entry name" value="DUF3450"/>
    <property type="match status" value="1"/>
</dbReference>
<feature type="coiled-coil region" evidence="1">
    <location>
        <begin position="46"/>
        <end position="73"/>
    </location>
</feature>
<dbReference type="PIRSF" id="PIRSF028069">
    <property type="entry name" value="UCP028069"/>
    <property type="match status" value="1"/>
</dbReference>
<evidence type="ECO:0000256" key="2">
    <source>
        <dbReference type="SAM" id="SignalP"/>
    </source>
</evidence>